<keyword evidence="2" id="KW-0547">Nucleotide-binding</keyword>
<dbReference type="PANTHER" id="PTHR45639:SF32">
    <property type="entry name" value="HEAT SHOCK PROTEIN PDR13"/>
    <property type="match status" value="1"/>
</dbReference>
<evidence type="ECO:0000313" key="4">
    <source>
        <dbReference type="EMBL" id="CAF0777220.1"/>
    </source>
</evidence>
<organism evidence="4 5">
    <name type="scientific">Brachionus calyciflorus</name>
    <dbReference type="NCBI Taxonomy" id="104777"/>
    <lineage>
        <taxon>Eukaryota</taxon>
        <taxon>Metazoa</taxon>
        <taxon>Spiralia</taxon>
        <taxon>Gnathifera</taxon>
        <taxon>Rotifera</taxon>
        <taxon>Eurotatoria</taxon>
        <taxon>Monogononta</taxon>
        <taxon>Pseudotrocha</taxon>
        <taxon>Ploima</taxon>
        <taxon>Brachionidae</taxon>
        <taxon>Brachionus</taxon>
    </lineage>
</organism>
<dbReference type="Gene3D" id="3.90.640.10">
    <property type="entry name" value="Actin, Chain A, domain 4"/>
    <property type="match status" value="1"/>
</dbReference>
<protein>
    <submittedName>
        <fullName evidence="4">Uncharacterized protein</fullName>
    </submittedName>
</protein>
<dbReference type="AlphaFoldDB" id="A0A813R635"/>
<dbReference type="OrthoDB" id="29851at2759"/>
<dbReference type="GO" id="GO:0005524">
    <property type="term" value="F:ATP binding"/>
    <property type="evidence" value="ECO:0007669"/>
    <property type="project" value="UniProtKB-KW"/>
</dbReference>
<dbReference type="GO" id="GO:0005634">
    <property type="term" value="C:nucleus"/>
    <property type="evidence" value="ECO:0007669"/>
    <property type="project" value="TreeGrafter"/>
</dbReference>
<dbReference type="FunFam" id="3.90.640.10:FF:000010">
    <property type="entry name" value="heat shock 70 kDa protein 14"/>
    <property type="match status" value="1"/>
</dbReference>
<dbReference type="SUPFAM" id="SSF53067">
    <property type="entry name" value="Actin-like ATPase domain"/>
    <property type="match status" value="2"/>
</dbReference>
<dbReference type="InterPro" id="IPR043129">
    <property type="entry name" value="ATPase_NBD"/>
</dbReference>
<keyword evidence="5" id="KW-1185">Reference proteome</keyword>
<dbReference type="GO" id="GO:0005829">
    <property type="term" value="C:cytosol"/>
    <property type="evidence" value="ECO:0007669"/>
    <property type="project" value="TreeGrafter"/>
</dbReference>
<dbReference type="Proteomes" id="UP000663879">
    <property type="component" value="Unassembled WGS sequence"/>
</dbReference>
<keyword evidence="3" id="KW-0067">ATP-binding</keyword>
<name>A0A813R635_9BILA</name>
<dbReference type="InterPro" id="IPR013126">
    <property type="entry name" value="Hsp_70_fam"/>
</dbReference>
<dbReference type="PRINTS" id="PR00301">
    <property type="entry name" value="HEATSHOCK70"/>
</dbReference>
<comment type="caution">
    <text evidence="4">The sequence shown here is derived from an EMBL/GenBank/DDBJ whole genome shotgun (WGS) entry which is preliminary data.</text>
</comment>
<gene>
    <name evidence="4" type="ORF">OXX778_LOCUS5266</name>
</gene>
<accession>A0A813R635</accession>
<dbReference type="EMBL" id="CAJNOC010000562">
    <property type="protein sequence ID" value="CAF0777220.1"/>
    <property type="molecule type" value="Genomic_DNA"/>
</dbReference>
<dbReference type="Pfam" id="PF00012">
    <property type="entry name" value="HSP70"/>
    <property type="match status" value="1"/>
</dbReference>
<dbReference type="Gene3D" id="3.30.30.30">
    <property type="match status" value="1"/>
</dbReference>
<reference evidence="4" key="1">
    <citation type="submission" date="2021-02" db="EMBL/GenBank/DDBJ databases">
        <authorList>
            <person name="Nowell W R."/>
        </authorList>
    </citation>
    <scope>NUCLEOTIDE SEQUENCE</scope>
    <source>
        <strain evidence="4">Ploen Becks lab</strain>
    </source>
</reference>
<dbReference type="GO" id="GO:0140662">
    <property type="term" value="F:ATP-dependent protein folding chaperone"/>
    <property type="evidence" value="ECO:0007669"/>
    <property type="project" value="InterPro"/>
</dbReference>
<dbReference type="PANTHER" id="PTHR45639">
    <property type="entry name" value="HSC70CB, ISOFORM G-RELATED"/>
    <property type="match status" value="1"/>
</dbReference>
<dbReference type="Gene3D" id="3.30.420.40">
    <property type="match status" value="2"/>
</dbReference>
<evidence type="ECO:0000256" key="1">
    <source>
        <dbReference type="ARBA" id="ARBA00007381"/>
    </source>
</evidence>
<evidence type="ECO:0000256" key="2">
    <source>
        <dbReference type="ARBA" id="ARBA00022741"/>
    </source>
</evidence>
<comment type="similarity">
    <text evidence="1">Belongs to the heat shock protein 70 family.</text>
</comment>
<proteinExistence type="inferred from homology"/>
<evidence type="ECO:0000256" key="3">
    <source>
        <dbReference type="ARBA" id="ARBA00022840"/>
    </source>
</evidence>
<sequence length="497" mass="56199">MSIDLGVYFGGSSMSIAFAKDDKQAIIVNEHGDRSTPSILGIDDNEFSVGLPAKQNRIRNSKNTILYSKHLICKNTSQIEETLKQKLDCEFKDLNDKEISFSVEKNSNPYDLSLSQVIEKELKYLNDLAKANLSVKECRAVFSVPLNFTQEQTEFLRNCAQKSGFQMLRMIRNPFAACMAYELEFDNNNDSTVLVYQMGGNSIEVTLISLSNGLYRLIDSIDLLNTGGDQFTDIVVGILGEEFQKKNKADPKTNKRSLFKLKANAEDLKHILSTMERAHCSIDALYDGIDFDYHLTRQRFEGACNKLYQQILQPIDDLLKKNNITENEIDKVVLCGAATKMCRLQALLKQKFNETKLLNYLSPDEIIALGCAKQCGILSSTKLKKSSEQDRFFKSLSTPVYLQLGGKTEKILVARQNTPLPLKRNLNLEFDLDSPKLTFMESNDKVLANIKLDTFKTKEIGILFQIKLNETVEITVTEMASNERISLFLNSEENVES</sequence>
<evidence type="ECO:0000313" key="5">
    <source>
        <dbReference type="Proteomes" id="UP000663879"/>
    </source>
</evidence>